<accession>A0A0S8G3L3</accession>
<dbReference type="GO" id="GO:0051539">
    <property type="term" value="F:4 iron, 4 sulfur cluster binding"/>
    <property type="evidence" value="ECO:0007669"/>
    <property type="project" value="TreeGrafter"/>
</dbReference>
<dbReference type="Gene3D" id="6.10.20.100">
    <property type="match status" value="1"/>
</dbReference>
<dbReference type="AlphaFoldDB" id="A0A0S8G3L3"/>
<comment type="similarity">
    <text evidence="1">Belongs to the HypD family.</text>
</comment>
<dbReference type="PIRSF" id="PIRSF005622">
    <property type="entry name" value="Hydrgn_mat_hypD"/>
    <property type="match status" value="1"/>
</dbReference>
<dbReference type="Proteomes" id="UP000051717">
    <property type="component" value="Unassembled WGS sequence"/>
</dbReference>
<organism evidence="4 5">
    <name type="scientific">candidate division TA06 bacterium SM23_40</name>
    <dbReference type="NCBI Taxonomy" id="1703774"/>
    <lineage>
        <taxon>Bacteria</taxon>
        <taxon>Bacteria division TA06</taxon>
    </lineage>
</organism>
<evidence type="ECO:0000313" key="4">
    <source>
        <dbReference type="EMBL" id="KPK67655.1"/>
    </source>
</evidence>
<comment type="caution">
    <text evidence="4">The sequence shown here is derived from an EMBL/GenBank/DDBJ whole genome shotgun (WGS) entry which is preliminary data.</text>
</comment>
<evidence type="ECO:0000256" key="1">
    <source>
        <dbReference type="ARBA" id="ARBA00007888"/>
    </source>
</evidence>
<evidence type="ECO:0000256" key="2">
    <source>
        <dbReference type="ARBA" id="ARBA00022723"/>
    </source>
</evidence>
<evidence type="ECO:0000313" key="5">
    <source>
        <dbReference type="Proteomes" id="UP000051717"/>
    </source>
</evidence>
<dbReference type="GO" id="GO:0005506">
    <property type="term" value="F:iron ion binding"/>
    <property type="evidence" value="ECO:0007669"/>
    <property type="project" value="TreeGrafter"/>
</dbReference>
<dbReference type="PATRIC" id="fig|1703774.3.peg.1083"/>
<dbReference type="Pfam" id="PF01924">
    <property type="entry name" value="HypD"/>
    <property type="match status" value="1"/>
</dbReference>
<protein>
    <submittedName>
        <fullName evidence="4">Hydrogenase assembly protein HupF</fullName>
    </submittedName>
</protein>
<keyword evidence="2" id="KW-0479">Metal-binding</keyword>
<dbReference type="GO" id="GO:0070025">
    <property type="term" value="F:carbon monoxide binding"/>
    <property type="evidence" value="ECO:0007669"/>
    <property type="project" value="TreeGrafter"/>
</dbReference>
<gene>
    <name evidence="4" type="ORF">AMJ82_10145</name>
</gene>
<keyword evidence="3" id="KW-0408">Iron</keyword>
<dbReference type="GO" id="GO:0051604">
    <property type="term" value="P:protein maturation"/>
    <property type="evidence" value="ECO:0007669"/>
    <property type="project" value="TreeGrafter"/>
</dbReference>
<dbReference type="NCBIfam" id="TIGR00075">
    <property type="entry name" value="hypD"/>
    <property type="match status" value="1"/>
</dbReference>
<reference evidence="4 5" key="1">
    <citation type="journal article" date="2015" name="Microbiome">
        <title>Genomic resolution of linkages in carbon, nitrogen, and sulfur cycling among widespread estuary sediment bacteria.</title>
        <authorList>
            <person name="Baker B.J."/>
            <person name="Lazar C.S."/>
            <person name="Teske A.P."/>
            <person name="Dick G.J."/>
        </authorList>
    </citation>
    <scope>NUCLEOTIDE SEQUENCE [LARGE SCALE GENOMIC DNA]</scope>
    <source>
        <strain evidence="4">SM23_40</strain>
    </source>
</reference>
<proteinExistence type="inferred from homology"/>
<sequence>MKYLDEFRKPEVARRLAAQIERVAGTRRIAMMEVCGTHTMAAARYGIRELLPAGVELISGPGCPVCVTSNRYLDTAVALARQENTTLVTFGDMFRVPGSTSSLEWEKMRGADVRIVYSPSDAVELAAREPDRNIVFLGVGFETTAPLVAASVLEARDRSIANFSVFCGHKVIPPALNALATDAKLGVDGFLCPGHVSAIIGARPYEFLPRDYGIPCVVAGFEPSDILEGVLMLVKQVADGRAEVEIQYSRVVDWDGNLKAREIMDRAFDRAAAEWRGLGVMPDSGLVIRPELARWDAERLFDVQVEETREAPGCACGDVLRGVTRPPECPLFAAGCTPDNPVGPCMVSSEGTCAAYYRYLRST</sequence>
<name>A0A0S8G3L3_UNCT6</name>
<dbReference type="EMBL" id="LJUI01000114">
    <property type="protein sequence ID" value="KPK67655.1"/>
    <property type="molecule type" value="Genomic_DNA"/>
</dbReference>
<dbReference type="PANTHER" id="PTHR30149:SF0">
    <property type="entry name" value="HYDROGENASE MATURATION FACTOR HYPD"/>
    <property type="match status" value="1"/>
</dbReference>
<dbReference type="Gene3D" id="3.40.50.11750">
    <property type="entry name" value="HypD, alpha/beta domain 1"/>
    <property type="match status" value="2"/>
</dbReference>
<dbReference type="InterPro" id="IPR002780">
    <property type="entry name" value="Hyd_form_HypD"/>
</dbReference>
<dbReference type="InterPro" id="IPR042243">
    <property type="entry name" value="HypD_1"/>
</dbReference>
<dbReference type="InterPro" id="IPR042244">
    <property type="entry name" value="HypD_2_sf"/>
</dbReference>
<evidence type="ECO:0000256" key="3">
    <source>
        <dbReference type="ARBA" id="ARBA00023004"/>
    </source>
</evidence>
<dbReference type="PANTHER" id="PTHR30149">
    <property type="entry name" value="HYDROGENASE PROTEIN ASSEMBLY PROTEIN HYPD"/>
    <property type="match status" value="1"/>
</dbReference>